<evidence type="ECO:0000256" key="1">
    <source>
        <dbReference type="SAM" id="MobiDB-lite"/>
    </source>
</evidence>
<evidence type="ECO:0000313" key="2">
    <source>
        <dbReference type="EMBL" id="EKD13617.1"/>
    </source>
</evidence>
<dbReference type="eggNOG" id="ENOG502S263">
    <property type="taxonomic scope" value="Eukaryota"/>
</dbReference>
<protein>
    <submittedName>
        <fullName evidence="2">Uncharacterized protein</fullName>
    </submittedName>
</protein>
<dbReference type="PANTHER" id="PTHR35020:SF4">
    <property type="entry name" value="N-ACETYLGLUCOSAMINE-INDUCED PROTEIN 1"/>
    <property type="match status" value="1"/>
</dbReference>
<dbReference type="OrthoDB" id="10053431at2759"/>
<gene>
    <name evidence="2" type="ORF">MBM_08335</name>
</gene>
<dbReference type="EMBL" id="JH921449">
    <property type="protein sequence ID" value="EKD13617.1"/>
    <property type="molecule type" value="Genomic_DNA"/>
</dbReference>
<reference evidence="2 3" key="1">
    <citation type="journal article" date="2012" name="BMC Genomics">
        <title>Sequencing the genome of Marssonina brunnea reveals fungus-poplar co-evolution.</title>
        <authorList>
            <person name="Zhu S."/>
            <person name="Cao Y.-Z."/>
            <person name="Jiang C."/>
            <person name="Tan B.-Y."/>
            <person name="Wang Z."/>
            <person name="Feng S."/>
            <person name="Zhang L."/>
            <person name="Su X.-H."/>
            <person name="Brejova B."/>
            <person name="Vinar T."/>
            <person name="Xu M."/>
            <person name="Wang M.-X."/>
            <person name="Zhang S.-G."/>
            <person name="Huang M.-R."/>
            <person name="Wu R."/>
            <person name="Zhou Y."/>
        </authorList>
    </citation>
    <scope>NUCLEOTIDE SEQUENCE [LARGE SCALE GENOMIC DNA]</scope>
    <source>
        <strain evidence="2 3">MB_m1</strain>
    </source>
</reference>
<dbReference type="AlphaFoldDB" id="K1WMR6"/>
<dbReference type="KEGG" id="mbe:MBM_08335"/>
<feature type="compositionally biased region" description="Polar residues" evidence="1">
    <location>
        <begin position="41"/>
        <end position="50"/>
    </location>
</feature>
<accession>K1WMR6</accession>
<dbReference type="PANTHER" id="PTHR35020">
    <property type="entry name" value="N-ACETYLGLUCOSAMINE-INDUCED PROTEIN 1"/>
    <property type="match status" value="1"/>
</dbReference>
<evidence type="ECO:0000313" key="3">
    <source>
        <dbReference type="Proteomes" id="UP000006753"/>
    </source>
</evidence>
<dbReference type="HOGENOM" id="CLU_075862_1_0_1"/>
<dbReference type="InterPro" id="IPR022036">
    <property type="entry name" value="DUF3605"/>
</dbReference>
<dbReference type="InParanoid" id="K1WMR6"/>
<feature type="compositionally biased region" description="Basic residues" evidence="1">
    <location>
        <begin position="59"/>
        <end position="68"/>
    </location>
</feature>
<sequence>MGSAELLPLPYWQVNVPPSERTDECPVFLRDLKPTALINHPLSNPISQPQPLTPNPKSKSTKTTKKSRSPPLPQTEDILILSTPDSQYQRLTWPQVQSITASNALAAFQRVPSDLRRYLAYSHALRQTHGSVMNFVVRERLGWALPVVAEGGGGGVAPFEREGDVKILWNDWPYGVDERIVHL</sequence>
<organism evidence="2 3">
    <name type="scientific">Marssonina brunnea f. sp. multigermtubi (strain MB_m1)</name>
    <name type="common">Marssonina leaf spot fungus</name>
    <dbReference type="NCBI Taxonomy" id="1072389"/>
    <lineage>
        <taxon>Eukaryota</taxon>
        <taxon>Fungi</taxon>
        <taxon>Dikarya</taxon>
        <taxon>Ascomycota</taxon>
        <taxon>Pezizomycotina</taxon>
        <taxon>Leotiomycetes</taxon>
        <taxon>Helotiales</taxon>
        <taxon>Drepanopezizaceae</taxon>
        <taxon>Drepanopeziza</taxon>
    </lineage>
</organism>
<name>K1WMR6_MARBU</name>
<proteinExistence type="predicted"/>
<feature type="region of interest" description="Disordered" evidence="1">
    <location>
        <begin position="39"/>
        <end position="77"/>
    </location>
</feature>
<keyword evidence="3" id="KW-1185">Reference proteome</keyword>
<dbReference type="GO" id="GO:0006044">
    <property type="term" value="P:N-acetylglucosamine metabolic process"/>
    <property type="evidence" value="ECO:0007669"/>
    <property type="project" value="TreeGrafter"/>
</dbReference>
<dbReference type="GO" id="GO:0005737">
    <property type="term" value="C:cytoplasm"/>
    <property type="evidence" value="ECO:0007669"/>
    <property type="project" value="TreeGrafter"/>
</dbReference>
<dbReference type="Pfam" id="PF12239">
    <property type="entry name" value="DUF3605"/>
    <property type="match status" value="1"/>
</dbReference>
<dbReference type="Proteomes" id="UP000006753">
    <property type="component" value="Unassembled WGS sequence"/>
</dbReference>